<evidence type="ECO:0000256" key="4">
    <source>
        <dbReference type="ARBA" id="ARBA00022679"/>
    </source>
</evidence>
<evidence type="ECO:0000256" key="7">
    <source>
        <dbReference type="ARBA" id="ARBA00022984"/>
    </source>
</evidence>
<evidence type="ECO:0000256" key="11">
    <source>
        <dbReference type="HAMAP-Rule" id="MF_00766"/>
    </source>
</evidence>
<evidence type="ECO:0000256" key="9">
    <source>
        <dbReference type="ARBA" id="ARBA00023136"/>
    </source>
</evidence>
<comment type="function">
    <text evidence="11">Peptidoglycan polymerase that catalyzes glycan chain elongation from lipid-linked precursors.</text>
</comment>
<keyword evidence="8 11" id="KW-1133">Transmembrane helix</keyword>
<evidence type="ECO:0000256" key="1">
    <source>
        <dbReference type="ARBA" id="ARBA00022475"/>
    </source>
</evidence>
<dbReference type="EC" id="2.4.99.28" evidence="11"/>
<evidence type="ECO:0000256" key="3">
    <source>
        <dbReference type="ARBA" id="ARBA00022676"/>
    </source>
</evidence>
<keyword evidence="2" id="KW-0997">Cell inner membrane</keyword>
<comment type="pathway">
    <text evidence="11">Cell wall biogenesis; peptidoglycan biosynthesis.</text>
</comment>
<dbReference type="SUPFAM" id="SSF53955">
    <property type="entry name" value="Lysozyme-like"/>
    <property type="match status" value="1"/>
</dbReference>
<evidence type="ECO:0000256" key="5">
    <source>
        <dbReference type="ARBA" id="ARBA00022692"/>
    </source>
</evidence>
<dbReference type="Gene3D" id="1.10.3810.10">
    <property type="entry name" value="Biosynthetic peptidoglycan transglycosylase-like"/>
    <property type="match status" value="1"/>
</dbReference>
<dbReference type="Pfam" id="PF00912">
    <property type="entry name" value="Transgly"/>
    <property type="match status" value="1"/>
</dbReference>
<dbReference type="HAMAP" id="MF_00766">
    <property type="entry name" value="PGT_MtgA"/>
    <property type="match status" value="1"/>
</dbReference>
<keyword evidence="6 11" id="KW-0133">Cell shape</keyword>
<dbReference type="InterPro" id="IPR023346">
    <property type="entry name" value="Lysozyme-like_dom_sf"/>
</dbReference>
<accession>A0ABV7Z2T9</accession>
<keyword evidence="10 11" id="KW-0961">Cell wall biogenesis/degradation</keyword>
<evidence type="ECO:0000313" key="14">
    <source>
        <dbReference type="Proteomes" id="UP001595616"/>
    </source>
</evidence>
<dbReference type="Proteomes" id="UP001595616">
    <property type="component" value="Unassembled WGS sequence"/>
</dbReference>
<sequence length="264" mass="30060">MHTFVKKEYIDIMAKANTFRKPKPKIRKKRSLKGTVVKFIVKAVFYFMVASIGSVVFFKFVPIPFTLTMVNEKLSALASGEDSEIHYNWRSYNRVSREMHLAAVAAEDQLFPQHFGFDFKSMQNAFKNNMKGKKVRGASTITQQVAKNVFLWQGRSYVRKALEVYFTVLIEVIWGKQRILEVYVNVAEMGPHIFGVEAASQHYFGKSAENISRVQAAKLAAVLPSPKKWSVSNPGPYVSRRFPKITRQMSALGGTAYIRGLRSF</sequence>
<dbReference type="NCBIfam" id="TIGR02070">
    <property type="entry name" value="mono_pep_trsgly"/>
    <property type="match status" value="1"/>
</dbReference>
<organism evidence="13 14">
    <name type="scientific">Lacihabitans lacunae</name>
    <dbReference type="NCBI Taxonomy" id="1028214"/>
    <lineage>
        <taxon>Bacteria</taxon>
        <taxon>Pseudomonadati</taxon>
        <taxon>Bacteroidota</taxon>
        <taxon>Cytophagia</taxon>
        <taxon>Cytophagales</taxon>
        <taxon>Leadbetterellaceae</taxon>
        <taxon>Lacihabitans</taxon>
    </lineage>
</organism>
<evidence type="ECO:0000256" key="10">
    <source>
        <dbReference type="ARBA" id="ARBA00023316"/>
    </source>
</evidence>
<evidence type="ECO:0000256" key="2">
    <source>
        <dbReference type="ARBA" id="ARBA00022519"/>
    </source>
</evidence>
<proteinExistence type="inferred from homology"/>
<comment type="catalytic activity">
    <reaction evidence="11">
        <text>[GlcNAc-(1-&gt;4)-Mur2Ac(oyl-L-Ala-gamma-D-Glu-L-Lys-D-Ala-D-Ala)](n)-di-trans,octa-cis-undecaprenyl diphosphate + beta-D-GlcNAc-(1-&gt;4)-Mur2Ac(oyl-L-Ala-gamma-D-Glu-L-Lys-D-Ala-D-Ala)-di-trans,octa-cis-undecaprenyl diphosphate = [GlcNAc-(1-&gt;4)-Mur2Ac(oyl-L-Ala-gamma-D-Glu-L-Lys-D-Ala-D-Ala)](n+1)-di-trans,octa-cis-undecaprenyl diphosphate + di-trans,octa-cis-undecaprenyl diphosphate + H(+)</text>
        <dbReference type="Rhea" id="RHEA:23708"/>
        <dbReference type="Rhea" id="RHEA-COMP:9602"/>
        <dbReference type="Rhea" id="RHEA-COMP:9603"/>
        <dbReference type="ChEBI" id="CHEBI:15378"/>
        <dbReference type="ChEBI" id="CHEBI:58405"/>
        <dbReference type="ChEBI" id="CHEBI:60033"/>
        <dbReference type="ChEBI" id="CHEBI:78435"/>
        <dbReference type="EC" id="2.4.99.28"/>
    </reaction>
</comment>
<keyword evidence="4 11" id="KW-0808">Transferase</keyword>
<keyword evidence="1 11" id="KW-1003">Cell membrane</keyword>
<keyword evidence="7 11" id="KW-0573">Peptidoglycan synthesis</keyword>
<feature type="transmembrane region" description="Helical" evidence="11">
    <location>
        <begin position="39"/>
        <end position="61"/>
    </location>
</feature>
<evidence type="ECO:0000256" key="6">
    <source>
        <dbReference type="ARBA" id="ARBA00022960"/>
    </source>
</evidence>
<comment type="subcellular location">
    <subcellularLocation>
        <location evidence="11">Cell membrane</location>
        <topology evidence="11">Single-pass membrane protein</topology>
    </subcellularLocation>
</comment>
<dbReference type="InterPro" id="IPR001264">
    <property type="entry name" value="Glyco_trans_51"/>
</dbReference>
<dbReference type="InterPro" id="IPR011812">
    <property type="entry name" value="Pep_trsgly"/>
</dbReference>
<gene>
    <name evidence="11 13" type="primary">mtgA</name>
    <name evidence="13" type="ORF">ACFOOI_20350</name>
</gene>
<dbReference type="RefSeq" id="WP_379839933.1">
    <property type="nucleotide sequence ID" value="NZ_JBHRYQ010000001.1"/>
</dbReference>
<feature type="domain" description="Glycosyl transferase family 51" evidence="12">
    <location>
        <begin position="84"/>
        <end position="249"/>
    </location>
</feature>
<evidence type="ECO:0000259" key="12">
    <source>
        <dbReference type="Pfam" id="PF00912"/>
    </source>
</evidence>
<keyword evidence="5 11" id="KW-0812">Transmembrane</keyword>
<keyword evidence="9 11" id="KW-0472">Membrane</keyword>
<reference evidence="14" key="1">
    <citation type="journal article" date="2019" name="Int. J. Syst. Evol. Microbiol.">
        <title>The Global Catalogue of Microorganisms (GCM) 10K type strain sequencing project: providing services to taxonomists for standard genome sequencing and annotation.</title>
        <authorList>
            <consortium name="The Broad Institute Genomics Platform"/>
            <consortium name="The Broad Institute Genome Sequencing Center for Infectious Disease"/>
            <person name="Wu L."/>
            <person name="Ma J."/>
        </authorList>
    </citation>
    <scope>NUCLEOTIDE SEQUENCE [LARGE SCALE GENOMIC DNA]</scope>
    <source>
        <strain evidence="14">CECT 7956</strain>
    </source>
</reference>
<keyword evidence="3 11" id="KW-0328">Glycosyltransferase</keyword>
<dbReference type="InterPro" id="IPR036950">
    <property type="entry name" value="PBP_transglycosylase"/>
</dbReference>
<comment type="caution">
    <text evidence="13">The sequence shown here is derived from an EMBL/GenBank/DDBJ whole genome shotgun (WGS) entry which is preliminary data.</text>
</comment>
<dbReference type="PANTHER" id="PTHR30400:SF0">
    <property type="entry name" value="BIOSYNTHETIC PEPTIDOGLYCAN TRANSGLYCOSYLASE"/>
    <property type="match status" value="1"/>
</dbReference>
<comment type="similarity">
    <text evidence="11">Belongs to the glycosyltransferase 51 family.</text>
</comment>
<evidence type="ECO:0000313" key="13">
    <source>
        <dbReference type="EMBL" id="MFC3813027.1"/>
    </source>
</evidence>
<name>A0ABV7Z2T9_9BACT</name>
<keyword evidence="14" id="KW-1185">Reference proteome</keyword>
<dbReference type="EMBL" id="JBHRYQ010000001">
    <property type="protein sequence ID" value="MFC3813027.1"/>
    <property type="molecule type" value="Genomic_DNA"/>
</dbReference>
<protein>
    <recommendedName>
        <fullName evidence="11">Biosynthetic peptidoglycan transglycosylase</fullName>
        <ecNumber evidence="11">2.4.99.28</ecNumber>
    </recommendedName>
    <alternativeName>
        <fullName evidence="11">Glycan polymerase</fullName>
    </alternativeName>
    <alternativeName>
        <fullName evidence="11">Peptidoglycan glycosyltransferase MtgA</fullName>
        <shortName evidence="11">PGT</shortName>
    </alternativeName>
</protein>
<dbReference type="PANTHER" id="PTHR30400">
    <property type="entry name" value="MONOFUNCTIONAL BIOSYNTHETIC PEPTIDOGLYCAN TRANSGLYCOSYLASE"/>
    <property type="match status" value="1"/>
</dbReference>
<evidence type="ECO:0000256" key="8">
    <source>
        <dbReference type="ARBA" id="ARBA00022989"/>
    </source>
</evidence>